<sequence>MRAHVQSAPATFRFCTLSLSREGDRLLIEHLDLFRASYWDEVRRRPLVTDCIVVLPDHLHAIWSSAGSVKYTAGRWSRIKAGFTRRLKSRTGVRESPWMPGVLQHRIRSLPDLEAHRRLIWTNPVRHNLVPRPEDWLVTSLHRDLREGRVDDAWMVALGAGPAEEPRPG</sequence>
<evidence type="ECO:0000313" key="1">
    <source>
        <dbReference type="EMBL" id="TNY33120.1"/>
    </source>
</evidence>
<reference evidence="1 2" key="1">
    <citation type="submission" date="2019-06" db="EMBL/GenBank/DDBJ databases">
        <title>Genome of new Rhodobacteraceae sp. SM1903.</title>
        <authorList>
            <person name="Ren X."/>
        </authorList>
    </citation>
    <scope>NUCLEOTIDE SEQUENCE [LARGE SCALE GENOMIC DNA]</scope>
    <source>
        <strain evidence="1 2">SM1903</strain>
    </source>
</reference>
<name>A0A5C5GF23_9RHOB</name>
<protein>
    <recommendedName>
        <fullName evidence="3">Transposase</fullName>
    </recommendedName>
</protein>
<dbReference type="EMBL" id="VFFF01000001">
    <property type="protein sequence ID" value="TNY33120.1"/>
    <property type="molecule type" value="Genomic_DNA"/>
</dbReference>
<dbReference type="InterPro" id="IPR052715">
    <property type="entry name" value="RAYT_transposase"/>
</dbReference>
<dbReference type="SUPFAM" id="SSF143422">
    <property type="entry name" value="Transposase IS200-like"/>
    <property type="match status" value="1"/>
</dbReference>
<dbReference type="PANTHER" id="PTHR36966">
    <property type="entry name" value="REP-ASSOCIATED TYROSINE TRANSPOSASE"/>
    <property type="match status" value="1"/>
</dbReference>
<organism evidence="1 2">
    <name type="scientific">Pelagovum pacificum</name>
    <dbReference type="NCBI Taxonomy" id="2588711"/>
    <lineage>
        <taxon>Bacteria</taxon>
        <taxon>Pseudomonadati</taxon>
        <taxon>Pseudomonadota</taxon>
        <taxon>Alphaproteobacteria</taxon>
        <taxon>Rhodobacterales</taxon>
        <taxon>Paracoccaceae</taxon>
        <taxon>Pelagovum</taxon>
    </lineage>
</organism>
<evidence type="ECO:0000313" key="2">
    <source>
        <dbReference type="Proteomes" id="UP000314011"/>
    </source>
</evidence>
<dbReference type="OrthoDB" id="9794403at2"/>
<dbReference type="GO" id="GO:0043565">
    <property type="term" value="F:sequence-specific DNA binding"/>
    <property type="evidence" value="ECO:0007669"/>
    <property type="project" value="TreeGrafter"/>
</dbReference>
<dbReference type="Proteomes" id="UP000314011">
    <property type="component" value="Unassembled WGS sequence"/>
</dbReference>
<accession>A0A5C5GF23</accession>
<dbReference type="GO" id="GO:0006313">
    <property type="term" value="P:DNA transposition"/>
    <property type="evidence" value="ECO:0007669"/>
    <property type="project" value="InterPro"/>
</dbReference>
<dbReference type="Gene3D" id="3.30.70.1290">
    <property type="entry name" value="Transposase IS200-like"/>
    <property type="match status" value="1"/>
</dbReference>
<dbReference type="InterPro" id="IPR036515">
    <property type="entry name" value="Transposase_17_sf"/>
</dbReference>
<dbReference type="RefSeq" id="WP_140193804.1">
    <property type="nucleotide sequence ID" value="NZ_CP065915.1"/>
</dbReference>
<dbReference type="GO" id="GO:0004803">
    <property type="term" value="F:transposase activity"/>
    <property type="evidence" value="ECO:0007669"/>
    <property type="project" value="InterPro"/>
</dbReference>
<gene>
    <name evidence="1" type="ORF">FHY64_07530</name>
</gene>
<proteinExistence type="predicted"/>
<dbReference type="AlphaFoldDB" id="A0A5C5GF23"/>
<dbReference type="NCBIfam" id="NF047646">
    <property type="entry name" value="REP_Tyr_transpos"/>
    <property type="match status" value="1"/>
</dbReference>
<evidence type="ECO:0008006" key="3">
    <source>
        <dbReference type="Google" id="ProtNLM"/>
    </source>
</evidence>
<dbReference type="PANTHER" id="PTHR36966:SF1">
    <property type="entry name" value="REP-ASSOCIATED TYROSINE TRANSPOSASE"/>
    <property type="match status" value="1"/>
</dbReference>
<keyword evidence="2" id="KW-1185">Reference proteome</keyword>
<comment type="caution">
    <text evidence="1">The sequence shown here is derived from an EMBL/GenBank/DDBJ whole genome shotgun (WGS) entry which is preliminary data.</text>
</comment>